<dbReference type="EMBL" id="DF143476">
    <property type="protein sequence ID" value="GAA53352.1"/>
    <property type="molecule type" value="Genomic_DNA"/>
</dbReference>
<evidence type="ECO:0000313" key="2">
    <source>
        <dbReference type="Proteomes" id="UP000008909"/>
    </source>
</evidence>
<evidence type="ECO:0000313" key="1">
    <source>
        <dbReference type="EMBL" id="GAA53352.1"/>
    </source>
</evidence>
<proteinExistence type="predicted"/>
<dbReference type="AlphaFoldDB" id="G7YK70"/>
<keyword evidence="2" id="KW-1185">Reference proteome</keyword>
<accession>G7YK70</accession>
<name>G7YK70_CLOSI</name>
<sequence>MVCETLGQRDIHKTVSMTKTSIFGAALYNRREFHYQMQWSHKNAIGFMMKPHRLSDKAIQDMKFEFLGTLFINNLGKRCTAIDGKQNLPYCSRLGWTSQLAHVTPTKTFGPIRRLIIVSASRTSYSDGSIRTSFGCVDCHRHQTVFDGILTLDSQTRTLSLGYRKENATCFHSGRPYDQRLQVKVSDDRRSFSAAKLWSLRPFNASGPTVFYRLGGIQRITLNYSADFCHSSRKCDVNDLILSSDYCTPLWTQSPTEE</sequence>
<organism evidence="1 2">
    <name type="scientific">Clonorchis sinensis</name>
    <name type="common">Chinese liver fluke</name>
    <dbReference type="NCBI Taxonomy" id="79923"/>
    <lineage>
        <taxon>Eukaryota</taxon>
        <taxon>Metazoa</taxon>
        <taxon>Spiralia</taxon>
        <taxon>Lophotrochozoa</taxon>
        <taxon>Platyhelminthes</taxon>
        <taxon>Trematoda</taxon>
        <taxon>Digenea</taxon>
        <taxon>Opisthorchiida</taxon>
        <taxon>Opisthorchiata</taxon>
        <taxon>Opisthorchiidae</taxon>
        <taxon>Clonorchis</taxon>
    </lineage>
</organism>
<gene>
    <name evidence="1" type="ORF">CLF_110067</name>
</gene>
<dbReference type="Proteomes" id="UP000008909">
    <property type="component" value="Unassembled WGS sequence"/>
</dbReference>
<reference key="2">
    <citation type="submission" date="2011-10" db="EMBL/GenBank/DDBJ databases">
        <title>The genome and transcriptome sequence of Clonorchis sinensis provide insights into the carcinogenic liver fluke.</title>
        <authorList>
            <person name="Wang X."/>
            <person name="Huang Y."/>
            <person name="Chen W."/>
            <person name="Liu H."/>
            <person name="Guo L."/>
            <person name="Chen Y."/>
            <person name="Luo F."/>
            <person name="Zhou W."/>
            <person name="Sun J."/>
            <person name="Mao Q."/>
            <person name="Liang P."/>
            <person name="Zhou C."/>
            <person name="Tian Y."/>
            <person name="Men J."/>
            <person name="Lv X."/>
            <person name="Huang L."/>
            <person name="Zhou J."/>
            <person name="Hu Y."/>
            <person name="Li R."/>
            <person name="Zhang F."/>
            <person name="Lei H."/>
            <person name="Li X."/>
            <person name="Hu X."/>
            <person name="Liang C."/>
            <person name="Xu J."/>
            <person name="Wu Z."/>
            <person name="Yu X."/>
        </authorList>
    </citation>
    <scope>NUCLEOTIDE SEQUENCE</scope>
    <source>
        <strain>Henan</strain>
    </source>
</reference>
<protein>
    <submittedName>
        <fullName evidence="1">Uncharacterized protein</fullName>
    </submittedName>
</protein>
<reference evidence="1" key="1">
    <citation type="journal article" date="2011" name="Genome Biol.">
        <title>The draft genome of the carcinogenic human liver fluke Clonorchis sinensis.</title>
        <authorList>
            <person name="Wang X."/>
            <person name="Chen W."/>
            <person name="Huang Y."/>
            <person name="Sun J."/>
            <person name="Men J."/>
            <person name="Liu H."/>
            <person name="Luo F."/>
            <person name="Guo L."/>
            <person name="Lv X."/>
            <person name="Deng C."/>
            <person name="Zhou C."/>
            <person name="Fan Y."/>
            <person name="Li X."/>
            <person name="Huang L."/>
            <person name="Hu Y."/>
            <person name="Liang C."/>
            <person name="Hu X."/>
            <person name="Xu J."/>
            <person name="Yu X."/>
        </authorList>
    </citation>
    <scope>NUCLEOTIDE SEQUENCE [LARGE SCALE GENOMIC DNA]</scope>
    <source>
        <strain evidence="1">Henan</strain>
    </source>
</reference>